<keyword evidence="9" id="KW-1185">Reference proteome</keyword>
<evidence type="ECO:0000256" key="4">
    <source>
        <dbReference type="ARBA" id="ARBA00022692"/>
    </source>
</evidence>
<evidence type="ECO:0000256" key="1">
    <source>
        <dbReference type="ARBA" id="ARBA00004141"/>
    </source>
</evidence>
<name>A0ABW1T4P7_9ACTN</name>
<comment type="caution">
    <text evidence="8">The sequence shown here is derived from an EMBL/GenBank/DDBJ whole genome shotgun (WGS) entry which is preliminary data.</text>
</comment>
<organism evidence="8 9">
    <name type="scientific">Longivirga aurantiaca</name>
    <dbReference type="NCBI Taxonomy" id="1837743"/>
    <lineage>
        <taxon>Bacteria</taxon>
        <taxon>Bacillati</taxon>
        <taxon>Actinomycetota</taxon>
        <taxon>Actinomycetes</taxon>
        <taxon>Sporichthyales</taxon>
        <taxon>Sporichthyaceae</taxon>
        <taxon>Longivirga</taxon>
    </lineage>
</organism>
<feature type="transmembrane region" description="Helical" evidence="7">
    <location>
        <begin position="123"/>
        <end position="143"/>
    </location>
</feature>
<feature type="transmembrane region" description="Helical" evidence="7">
    <location>
        <begin position="224"/>
        <end position="248"/>
    </location>
</feature>
<keyword evidence="5 7" id="KW-1133">Transmembrane helix</keyword>
<dbReference type="Proteomes" id="UP001596138">
    <property type="component" value="Unassembled WGS sequence"/>
</dbReference>
<evidence type="ECO:0000256" key="6">
    <source>
        <dbReference type="ARBA" id="ARBA00023136"/>
    </source>
</evidence>
<sequence>MSGVLSGFAIIAAVIAVGYVAGRLGVITPDTAPLLARLVFFVLAPCLLFTILATASTDQLLSPLLAVPLLAAVAAYLSSAVVARVMWRRSVAHTTMGALAAGYVNSNNIGLPVAVYVLGSAAYVAPILMAQLVLVTPIALTVLDASTKGRVSVGQVLLGPVRNPLVVASVLGAVVGATGLAVPVVVMEPLHIIGAATVPLLLMNYGASLHGIRVLQAGPERKDVLLATAIKVIGMPAVAWALGAWVFGLEGHDLFVVVALAALPSAHNTFNYAQRYATAELVVRDTILLSTLGSVPVLLAAAALLK</sequence>
<dbReference type="EMBL" id="JBHSTI010000052">
    <property type="protein sequence ID" value="MFC6239623.1"/>
    <property type="molecule type" value="Genomic_DNA"/>
</dbReference>
<dbReference type="InterPro" id="IPR004776">
    <property type="entry name" value="Mem_transp_PIN-like"/>
</dbReference>
<evidence type="ECO:0000256" key="2">
    <source>
        <dbReference type="ARBA" id="ARBA00022448"/>
    </source>
</evidence>
<keyword evidence="6 7" id="KW-0472">Membrane</keyword>
<feature type="transmembrane region" description="Helical" evidence="7">
    <location>
        <begin position="192"/>
        <end position="212"/>
    </location>
</feature>
<feature type="transmembrane region" description="Helical" evidence="7">
    <location>
        <begin position="164"/>
        <end position="186"/>
    </location>
</feature>
<keyword evidence="3" id="KW-1003">Cell membrane</keyword>
<feature type="transmembrane region" description="Helical" evidence="7">
    <location>
        <begin position="99"/>
        <end position="117"/>
    </location>
</feature>
<dbReference type="PANTHER" id="PTHR36838">
    <property type="entry name" value="AUXIN EFFLUX CARRIER FAMILY PROTEIN"/>
    <property type="match status" value="1"/>
</dbReference>
<feature type="transmembrane region" description="Helical" evidence="7">
    <location>
        <begin position="6"/>
        <end position="22"/>
    </location>
</feature>
<dbReference type="PANTHER" id="PTHR36838:SF3">
    <property type="entry name" value="TRANSPORTER AUXIN EFFLUX CARRIER EC FAMILY"/>
    <property type="match status" value="1"/>
</dbReference>
<evidence type="ECO:0000313" key="8">
    <source>
        <dbReference type="EMBL" id="MFC6239623.1"/>
    </source>
</evidence>
<evidence type="ECO:0000313" key="9">
    <source>
        <dbReference type="Proteomes" id="UP001596138"/>
    </source>
</evidence>
<evidence type="ECO:0000256" key="3">
    <source>
        <dbReference type="ARBA" id="ARBA00022475"/>
    </source>
</evidence>
<feature type="transmembrane region" description="Helical" evidence="7">
    <location>
        <begin position="34"/>
        <end position="53"/>
    </location>
</feature>
<dbReference type="Pfam" id="PF03547">
    <property type="entry name" value="Mem_trans"/>
    <property type="match status" value="1"/>
</dbReference>
<feature type="transmembrane region" description="Helical" evidence="7">
    <location>
        <begin position="65"/>
        <end position="87"/>
    </location>
</feature>
<evidence type="ECO:0000256" key="7">
    <source>
        <dbReference type="SAM" id="Phobius"/>
    </source>
</evidence>
<comment type="subcellular location">
    <subcellularLocation>
        <location evidence="1">Membrane</location>
        <topology evidence="1">Multi-pass membrane protein</topology>
    </subcellularLocation>
</comment>
<dbReference type="RefSeq" id="WP_386768938.1">
    <property type="nucleotide sequence ID" value="NZ_JBHSTI010000052.1"/>
</dbReference>
<keyword evidence="2" id="KW-0813">Transport</keyword>
<reference evidence="9" key="1">
    <citation type="journal article" date="2019" name="Int. J. Syst. Evol. Microbiol.">
        <title>The Global Catalogue of Microorganisms (GCM) 10K type strain sequencing project: providing services to taxonomists for standard genome sequencing and annotation.</title>
        <authorList>
            <consortium name="The Broad Institute Genomics Platform"/>
            <consortium name="The Broad Institute Genome Sequencing Center for Infectious Disease"/>
            <person name="Wu L."/>
            <person name="Ma J."/>
        </authorList>
    </citation>
    <scope>NUCLEOTIDE SEQUENCE [LARGE SCALE GENOMIC DNA]</scope>
    <source>
        <strain evidence="9">CGMCC 4.7317</strain>
    </source>
</reference>
<keyword evidence="4 7" id="KW-0812">Transmembrane</keyword>
<evidence type="ECO:0000256" key="5">
    <source>
        <dbReference type="ARBA" id="ARBA00022989"/>
    </source>
</evidence>
<proteinExistence type="predicted"/>
<accession>A0ABW1T4P7</accession>
<protein>
    <submittedName>
        <fullName evidence="8">AEC family transporter</fullName>
    </submittedName>
</protein>
<feature type="transmembrane region" description="Helical" evidence="7">
    <location>
        <begin position="286"/>
        <end position="305"/>
    </location>
</feature>
<gene>
    <name evidence="8" type="ORF">ACFQGU_17260</name>
</gene>